<evidence type="ECO:0000313" key="15">
    <source>
        <dbReference type="EMBL" id="TYO95680.1"/>
    </source>
</evidence>
<protein>
    <recommendedName>
        <fullName evidence="7 8">Phosphoglucosamine mutase</fullName>
        <ecNumber evidence="6 8">5.4.2.10</ecNumber>
    </recommendedName>
</protein>
<evidence type="ECO:0000256" key="3">
    <source>
        <dbReference type="ARBA" id="ARBA00022723"/>
    </source>
</evidence>
<evidence type="ECO:0000256" key="7">
    <source>
        <dbReference type="ARBA" id="ARBA00068193"/>
    </source>
</evidence>
<dbReference type="Pfam" id="PF02878">
    <property type="entry name" value="PGM_PMM_I"/>
    <property type="match status" value="1"/>
</dbReference>
<evidence type="ECO:0000313" key="16">
    <source>
        <dbReference type="Proteomes" id="UP000324159"/>
    </source>
</evidence>
<comment type="function">
    <text evidence="8 10">Catalyzes the conversion of glucosamine-6-phosphate to glucosamine-1-phosphate.</text>
</comment>
<dbReference type="InterPro" id="IPR005841">
    <property type="entry name" value="Alpha-D-phosphohexomutase_SF"/>
</dbReference>
<comment type="caution">
    <text evidence="15">The sequence shown here is derived from an EMBL/GenBank/DDBJ whole genome shotgun (WGS) entry which is preliminary data.</text>
</comment>
<dbReference type="EMBL" id="VNIB01000018">
    <property type="protein sequence ID" value="TYO95680.1"/>
    <property type="molecule type" value="Genomic_DNA"/>
</dbReference>
<dbReference type="PROSITE" id="PS00710">
    <property type="entry name" value="PGM_PMM"/>
    <property type="match status" value="1"/>
</dbReference>
<accession>A0A5D3WFE1</accession>
<dbReference type="InterPro" id="IPR006352">
    <property type="entry name" value="GlmM_bact"/>
</dbReference>
<feature type="binding site" evidence="8">
    <location>
        <position position="246"/>
    </location>
    <ligand>
        <name>Mg(2+)</name>
        <dbReference type="ChEBI" id="CHEBI:18420"/>
    </ligand>
</feature>
<evidence type="ECO:0000256" key="9">
    <source>
        <dbReference type="RuleBase" id="RU004326"/>
    </source>
</evidence>
<dbReference type="InterPro" id="IPR005845">
    <property type="entry name" value="A-D-PHexomutase_a/b/a-II"/>
</dbReference>
<reference evidence="15 16" key="1">
    <citation type="submission" date="2019-07" db="EMBL/GenBank/DDBJ databases">
        <title>Genomic Encyclopedia of Type Strains, Phase IV (KMG-IV): sequencing the most valuable type-strain genomes for metagenomic binning, comparative biology and taxonomic classification.</title>
        <authorList>
            <person name="Goeker M."/>
        </authorList>
    </citation>
    <scope>NUCLEOTIDE SEQUENCE [LARGE SCALE GENOMIC DNA]</scope>
    <source>
        <strain evidence="15 16">SS015</strain>
    </source>
</reference>
<dbReference type="InterPro" id="IPR016055">
    <property type="entry name" value="A-D-PHexomutase_a/b/a-I/II/III"/>
</dbReference>
<sequence length="457" mass="49497">MKKRLFGTDGVRGVANIHPMTTEIAMQLGRAAAHIFRDSDRRHRIVIGKDTRLSGYMIENALAAGICSMGVDVLLVGPLPTPGIAFITASMRADAGVVISASHNPYQDNGIKFFSRDGFKLPDEQELRIEELIFSNSIDALRPTAGEVGKAFRVDDAGGRYVVFLKNTFPRELDLEGLKIVLDCANGAAYKVAPAVLSELGAELVLLGVSPDGTNINRDCGSLHPEGIAAAVREHGADLGIALDGDADRVIFVDEKGDEVDGDHIMAICATDMLRRDALEKKTLVATVMSNMGLEIALRRVGGEVVRTAVGDRYVVEEMRRGGYNLGGEQSGHMIFLDHNTTGDGLLSALQVLAIMQRSGRPLSELASVMTALPQVLVNVRVREKKDLRQVPALDAMLSDTERRLEGRGRVLVRYSGTEPLLRIMLEGEDEKEITDLADAMAEAVRREIGSETGEVI</sequence>
<dbReference type="HAMAP" id="MF_01554_B">
    <property type="entry name" value="GlmM_B"/>
    <property type="match status" value="1"/>
</dbReference>
<dbReference type="NCBIfam" id="NF008139">
    <property type="entry name" value="PRK10887.1"/>
    <property type="match status" value="1"/>
</dbReference>
<dbReference type="CDD" id="cd05802">
    <property type="entry name" value="GlmM"/>
    <property type="match status" value="1"/>
</dbReference>
<dbReference type="Proteomes" id="UP000324159">
    <property type="component" value="Unassembled WGS sequence"/>
</dbReference>
<dbReference type="InterPro" id="IPR016066">
    <property type="entry name" value="A-D-PHexomutase_CS"/>
</dbReference>
<dbReference type="NCBIfam" id="TIGR01455">
    <property type="entry name" value="glmM"/>
    <property type="match status" value="1"/>
</dbReference>
<dbReference type="OrthoDB" id="9806956at2"/>
<feature type="binding site" evidence="8">
    <location>
        <position position="244"/>
    </location>
    <ligand>
        <name>Mg(2+)</name>
        <dbReference type="ChEBI" id="CHEBI:18420"/>
    </ligand>
</feature>
<dbReference type="InterPro" id="IPR005843">
    <property type="entry name" value="A-D-PHexomutase_C"/>
</dbReference>
<dbReference type="GO" id="GO:0000287">
    <property type="term" value="F:magnesium ion binding"/>
    <property type="evidence" value="ECO:0007669"/>
    <property type="project" value="UniProtKB-UniRule"/>
</dbReference>
<comment type="PTM">
    <text evidence="8">Activated by phosphorylation.</text>
</comment>
<keyword evidence="4 8" id="KW-0460">Magnesium</keyword>
<dbReference type="GO" id="GO:0005975">
    <property type="term" value="P:carbohydrate metabolic process"/>
    <property type="evidence" value="ECO:0007669"/>
    <property type="project" value="InterPro"/>
</dbReference>
<evidence type="ECO:0000256" key="10">
    <source>
        <dbReference type="RuleBase" id="RU004327"/>
    </source>
</evidence>
<dbReference type="SUPFAM" id="SSF55957">
    <property type="entry name" value="Phosphoglucomutase, C-terminal domain"/>
    <property type="match status" value="1"/>
</dbReference>
<keyword evidence="3 8" id="KW-0479">Metal-binding</keyword>
<proteinExistence type="inferred from homology"/>
<feature type="domain" description="Alpha-D-phosphohexomutase alpha/beta/alpha" evidence="14">
    <location>
        <begin position="261"/>
        <end position="370"/>
    </location>
</feature>
<dbReference type="PANTHER" id="PTHR42946:SF1">
    <property type="entry name" value="PHOSPHOGLUCOMUTASE (ALPHA-D-GLUCOSE-1,6-BISPHOSPHATE-DEPENDENT)"/>
    <property type="match status" value="1"/>
</dbReference>
<dbReference type="InterPro" id="IPR036900">
    <property type="entry name" value="A-D-PHexomutase_C_sf"/>
</dbReference>
<dbReference type="Pfam" id="PF02879">
    <property type="entry name" value="PGM_PMM_II"/>
    <property type="match status" value="1"/>
</dbReference>
<dbReference type="FunFam" id="3.40.120.10:FF:000002">
    <property type="entry name" value="Phosphoglucosamine mutase"/>
    <property type="match status" value="1"/>
</dbReference>
<evidence type="ECO:0000259" key="12">
    <source>
        <dbReference type="Pfam" id="PF02878"/>
    </source>
</evidence>
<dbReference type="InterPro" id="IPR050060">
    <property type="entry name" value="Phosphoglucosamine_mutase"/>
</dbReference>
<dbReference type="GO" id="GO:0004615">
    <property type="term" value="F:phosphomannomutase activity"/>
    <property type="evidence" value="ECO:0007669"/>
    <property type="project" value="TreeGrafter"/>
</dbReference>
<dbReference type="Gene3D" id="3.40.120.10">
    <property type="entry name" value="Alpha-D-Glucose-1,6-Bisphosphate, subunit A, domain 3"/>
    <property type="match status" value="3"/>
</dbReference>
<name>A0A5D3WFE1_9BACT</name>
<evidence type="ECO:0000259" key="11">
    <source>
        <dbReference type="Pfam" id="PF00408"/>
    </source>
</evidence>
<comment type="similarity">
    <text evidence="1 8 9">Belongs to the phosphohexose mutase family.</text>
</comment>
<dbReference type="InterPro" id="IPR005846">
    <property type="entry name" value="A-D-PHexomutase_a/b/a-III"/>
</dbReference>
<feature type="modified residue" description="Phosphoserine" evidence="8">
    <location>
        <position position="102"/>
    </location>
</feature>
<evidence type="ECO:0000256" key="4">
    <source>
        <dbReference type="ARBA" id="ARBA00022842"/>
    </source>
</evidence>
<feature type="active site" description="Phosphoserine intermediate" evidence="8">
    <location>
        <position position="102"/>
    </location>
</feature>
<dbReference type="EC" id="5.4.2.10" evidence="6 8"/>
<comment type="catalytic activity">
    <reaction evidence="8 10">
        <text>alpha-D-glucosamine 1-phosphate = D-glucosamine 6-phosphate</text>
        <dbReference type="Rhea" id="RHEA:23424"/>
        <dbReference type="ChEBI" id="CHEBI:58516"/>
        <dbReference type="ChEBI" id="CHEBI:58725"/>
        <dbReference type="EC" id="5.4.2.10"/>
    </reaction>
</comment>
<evidence type="ECO:0000259" key="14">
    <source>
        <dbReference type="Pfam" id="PF02880"/>
    </source>
</evidence>
<dbReference type="FunFam" id="3.40.120.10:FF:000001">
    <property type="entry name" value="Phosphoglucosamine mutase"/>
    <property type="match status" value="1"/>
</dbReference>
<dbReference type="FunFam" id="3.30.310.50:FF:000001">
    <property type="entry name" value="Phosphoglucosamine mutase"/>
    <property type="match status" value="1"/>
</dbReference>
<evidence type="ECO:0000256" key="8">
    <source>
        <dbReference type="HAMAP-Rule" id="MF_01554"/>
    </source>
</evidence>
<dbReference type="RefSeq" id="WP_148897064.1">
    <property type="nucleotide sequence ID" value="NZ_VNIB01000018.1"/>
</dbReference>
<feature type="domain" description="Alpha-D-phosphohexomutase alpha/beta/alpha" evidence="12">
    <location>
        <begin position="4"/>
        <end position="136"/>
    </location>
</feature>
<dbReference type="InterPro" id="IPR005844">
    <property type="entry name" value="A-D-PHexomutase_a/b/a-I"/>
</dbReference>
<evidence type="ECO:0000256" key="1">
    <source>
        <dbReference type="ARBA" id="ARBA00010231"/>
    </source>
</evidence>
<dbReference type="GO" id="GO:0008966">
    <property type="term" value="F:phosphoglucosamine mutase activity"/>
    <property type="evidence" value="ECO:0007669"/>
    <property type="project" value="UniProtKB-UniRule"/>
</dbReference>
<dbReference type="PRINTS" id="PR00509">
    <property type="entry name" value="PGMPMM"/>
</dbReference>
<feature type="binding site" evidence="8">
    <location>
        <position position="248"/>
    </location>
    <ligand>
        <name>Mg(2+)</name>
        <dbReference type="ChEBI" id="CHEBI:18420"/>
    </ligand>
</feature>
<keyword evidence="5 8" id="KW-0413">Isomerase</keyword>
<dbReference type="PANTHER" id="PTHR42946">
    <property type="entry name" value="PHOSPHOHEXOSE MUTASE"/>
    <property type="match status" value="1"/>
</dbReference>
<feature type="domain" description="Alpha-D-phosphohexomutase C-terminal" evidence="11">
    <location>
        <begin position="377"/>
        <end position="444"/>
    </location>
</feature>
<keyword evidence="16" id="KW-1185">Reference proteome</keyword>
<dbReference type="Pfam" id="PF02880">
    <property type="entry name" value="PGM_PMM_III"/>
    <property type="match status" value="1"/>
</dbReference>
<evidence type="ECO:0000256" key="2">
    <source>
        <dbReference type="ARBA" id="ARBA00022553"/>
    </source>
</evidence>
<comment type="cofactor">
    <cofactor evidence="8">
        <name>Mg(2+)</name>
        <dbReference type="ChEBI" id="CHEBI:18420"/>
    </cofactor>
    <text evidence="8">Binds 1 Mg(2+) ion per subunit.</text>
</comment>
<gene>
    <name evidence="8" type="primary">glmM</name>
    <name evidence="15" type="ORF">EDC39_11818</name>
</gene>
<dbReference type="AlphaFoldDB" id="A0A5D3WFE1"/>
<dbReference type="SUPFAM" id="SSF53738">
    <property type="entry name" value="Phosphoglucomutase, first 3 domains"/>
    <property type="match status" value="3"/>
</dbReference>
<dbReference type="GO" id="GO:0009252">
    <property type="term" value="P:peptidoglycan biosynthetic process"/>
    <property type="evidence" value="ECO:0007669"/>
    <property type="project" value="TreeGrafter"/>
</dbReference>
<keyword evidence="2 8" id="KW-0597">Phosphoprotein</keyword>
<dbReference type="Pfam" id="PF00408">
    <property type="entry name" value="PGM_PMM_IV"/>
    <property type="match status" value="1"/>
</dbReference>
<evidence type="ECO:0000256" key="5">
    <source>
        <dbReference type="ARBA" id="ARBA00023235"/>
    </source>
</evidence>
<dbReference type="GO" id="GO:0006048">
    <property type="term" value="P:UDP-N-acetylglucosamine biosynthetic process"/>
    <property type="evidence" value="ECO:0007669"/>
    <property type="project" value="TreeGrafter"/>
</dbReference>
<feature type="binding site" description="via phosphate group" evidence="8">
    <location>
        <position position="102"/>
    </location>
    <ligand>
        <name>Mg(2+)</name>
        <dbReference type="ChEBI" id="CHEBI:18420"/>
    </ligand>
</feature>
<evidence type="ECO:0000256" key="6">
    <source>
        <dbReference type="ARBA" id="ARBA00066330"/>
    </source>
</evidence>
<feature type="domain" description="Alpha-D-phosphohexomutase alpha/beta/alpha" evidence="13">
    <location>
        <begin position="161"/>
        <end position="257"/>
    </location>
</feature>
<dbReference type="GO" id="GO:0005829">
    <property type="term" value="C:cytosol"/>
    <property type="evidence" value="ECO:0007669"/>
    <property type="project" value="TreeGrafter"/>
</dbReference>
<organism evidence="15 16">
    <name type="scientific">Geothermobacter ehrlichii</name>
    <dbReference type="NCBI Taxonomy" id="213224"/>
    <lineage>
        <taxon>Bacteria</taxon>
        <taxon>Pseudomonadati</taxon>
        <taxon>Thermodesulfobacteriota</taxon>
        <taxon>Desulfuromonadia</taxon>
        <taxon>Desulfuromonadales</taxon>
        <taxon>Geothermobacteraceae</taxon>
        <taxon>Geothermobacter</taxon>
    </lineage>
</organism>
<dbReference type="Gene3D" id="3.30.310.50">
    <property type="entry name" value="Alpha-D-phosphohexomutase, C-terminal domain"/>
    <property type="match status" value="1"/>
</dbReference>
<evidence type="ECO:0000259" key="13">
    <source>
        <dbReference type="Pfam" id="PF02879"/>
    </source>
</evidence>